<accession>F3PVW2</accession>
<feature type="transmembrane region" description="Helical" evidence="1">
    <location>
        <begin position="12"/>
        <end position="32"/>
    </location>
</feature>
<proteinExistence type="predicted"/>
<dbReference type="EMBL" id="AFBN01000088">
    <property type="protein sequence ID" value="EGF52713.1"/>
    <property type="molecule type" value="Genomic_DNA"/>
</dbReference>
<dbReference type="PROSITE" id="PS51257">
    <property type="entry name" value="PROKAR_LIPOPROTEIN"/>
    <property type="match status" value="1"/>
</dbReference>
<keyword evidence="1" id="KW-0472">Membrane</keyword>
<protein>
    <submittedName>
        <fullName evidence="2">Conserved domain protein</fullName>
    </submittedName>
</protein>
<comment type="caution">
    <text evidence="2">The sequence shown here is derived from an EMBL/GenBank/DDBJ whole genome shotgun (WGS) entry which is preliminary data.</text>
</comment>
<dbReference type="AlphaFoldDB" id="F3PVW2"/>
<evidence type="ECO:0000313" key="3">
    <source>
        <dbReference type="Proteomes" id="UP000003416"/>
    </source>
</evidence>
<evidence type="ECO:0000256" key="1">
    <source>
        <dbReference type="SAM" id="Phobius"/>
    </source>
</evidence>
<gene>
    <name evidence="2" type="ORF">HMPREF9446_02891</name>
</gene>
<evidence type="ECO:0000313" key="2">
    <source>
        <dbReference type="EMBL" id="EGF52713.1"/>
    </source>
</evidence>
<dbReference type="HOGENOM" id="CLU_3058474_0_0_10"/>
<organism evidence="2 3">
    <name type="scientific">Bacteroides fluxus YIT 12057</name>
    <dbReference type="NCBI Taxonomy" id="763034"/>
    <lineage>
        <taxon>Bacteria</taxon>
        <taxon>Pseudomonadati</taxon>
        <taxon>Bacteroidota</taxon>
        <taxon>Bacteroidia</taxon>
        <taxon>Bacteroidales</taxon>
        <taxon>Bacteroidaceae</taxon>
        <taxon>Bacteroides</taxon>
    </lineage>
</organism>
<keyword evidence="3" id="KW-1185">Reference proteome</keyword>
<reference evidence="2 3" key="1">
    <citation type="submission" date="2011-02" db="EMBL/GenBank/DDBJ databases">
        <authorList>
            <person name="Weinstock G."/>
            <person name="Sodergren E."/>
            <person name="Clifton S."/>
            <person name="Fulton L."/>
            <person name="Fulton B."/>
            <person name="Courtney L."/>
            <person name="Fronick C."/>
            <person name="Harrison M."/>
            <person name="Strong C."/>
            <person name="Farmer C."/>
            <person name="Delahaunty K."/>
            <person name="Markovic C."/>
            <person name="Hall O."/>
            <person name="Minx P."/>
            <person name="Tomlinson C."/>
            <person name="Mitreva M."/>
            <person name="Hou S."/>
            <person name="Chen J."/>
            <person name="Wollam A."/>
            <person name="Pepin K.H."/>
            <person name="Johnson M."/>
            <person name="Bhonagiri V."/>
            <person name="Zhang X."/>
            <person name="Suruliraj S."/>
            <person name="Warren W."/>
            <person name="Chinwalla A."/>
            <person name="Mardis E.R."/>
            <person name="Wilson R.K."/>
        </authorList>
    </citation>
    <scope>NUCLEOTIDE SEQUENCE [LARGE SCALE GENOMIC DNA]</scope>
    <source>
        <strain evidence="2 3">YIT 12057</strain>
    </source>
</reference>
<sequence>MEIKQASQKDKCGFPSVVLLGGLGITGLFLLLSCYDLFLFLCCDEYSLHYCWG</sequence>
<keyword evidence="1" id="KW-1133">Transmembrane helix</keyword>
<name>F3PVW2_9BACE</name>
<keyword evidence="1" id="KW-0812">Transmembrane</keyword>
<dbReference type="Proteomes" id="UP000003416">
    <property type="component" value="Unassembled WGS sequence"/>
</dbReference>